<accession>A0A699JF03</accession>
<reference evidence="1" key="1">
    <citation type="journal article" date="2019" name="Sci. Rep.">
        <title>Draft genome of Tanacetum cinerariifolium, the natural source of mosquito coil.</title>
        <authorList>
            <person name="Yamashiro T."/>
            <person name="Shiraishi A."/>
            <person name="Satake H."/>
            <person name="Nakayama K."/>
        </authorList>
    </citation>
    <scope>NUCLEOTIDE SEQUENCE</scope>
</reference>
<comment type="caution">
    <text evidence="1">The sequence shown here is derived from an EMBL/GenBank/DDBJ whole genome shotgun (WGS) entry which is preliminary data.</text>
</comment>
<sequence length="86" mass="9478">MDLMIKSQVVILSINVPLFSKTLVASLNINTAEFVCALKALICLPSVQSYIAILEHDRCSHNCTLLLLHHSHRQPGCQVLILLALS</sequence>
<gene>
    <name evidence="1" type="ORF">Tci_602092</name>
</gene>
<dbReference type="AlphaFoldDB" id="A0A699JF03"/>
<evidence type="ECO:0000313" key="1">
    <source>
        <dbReference type="EMBL" id="GFA30120.1"/>
    </source>
</evidence>
<proteinExistence type="predicted"/>
<organism evidence="1">
    <name type="scientific">Tanacetum cinerariifolium</name>
    <name type="common">Dalmatian daisy</name>
    <name type="synonym">Chrysanthemum cinerariifolium</name>
    <dbReference type="NCBI Taxonomy" id="118510"/>
    <lineage>
        <taxon>Eukaryota</taxon>
        <taxon>Viridiplantae</taxon>
        <taxon>Streptophyta</taxon>
        <taxon>Embryophyta</taxon>
        <taxon>Tracheophyta</taxon>
        <taxon>Spermatophyta</taxon>
        <taxon>Magnoliopsida</taxon>
        <taxon>eudicotyledons</taxon>
        <taxon>Gunneridae</taxon>
        <taxon>Pentapetalae</taxon>
        <taxon>asterids</taxon>
        <taxon>campanulids</taxon>
        <taxon>Asterales</taxon>
        <taxon>Asteraceae</taxon>
        <taxon>Asteroideae</taxon>
        <taxon>Anthemideae</taxon>
        <taxon>Anthemidinae</taxon>
        <taxon>Tanacetum</taxon>
    </lineage>
</organism>
<protein>
    <submittedName>
        <fullName evidence="1">Uncharacterized protein</fullName>
    </submittedName>
</protein>
<dbReference type="EMBL" id="BKCJ010400877">
    <property type="protein sequence ID" value="GFA30120.1"/>
    <property type="molecule type" value="Genomic_DNA"/>
</dbReference>
<name>A0A699JF03_TANCI</name>